<gene>
    <name evidence="1" type="ORF">K491DRAFT_713172</name>
</gene>
<dbReference type="EMBL" id="MU004311">
    <property type="protein sequence ID" value="KAF2658927.1"/>
    <property type="molecule type" value="Genomic_DNA"/>
</dbReference>
<dbReference type="Proteomes" id="UP000799324">
    <property type="component" value="Unassembled WGS sequence"/>
</dbReference>
<organism evidence="1 2">
    <name type="scientific">Lophiostoma macrostomum CBS 122681</name>
    <dbReference type="NCBI Taxonomy" id="1314788"/>
    <lineage>
        <taxon>Eukaryota</taxon>
        <taxon>Fungi</taxon>
        <taxon>Dikarya</taxon>
        <taxon>Ascomycota</taxon>
        <taxon>Pezizomycotina</taxon>
        <taxon>Dothideomycetes</taxon>
        <taxon>Pleosporomycetidae</taxon>
        <taxon>Pleosporales</taxon>
        <taxon>Lophiostomataceae</taxon>
        <taxon>Lophiostoma</taxon>
    </lineage>
</organism>
<name>A0A6A6TIA5_9PLEO</name>
<sequence>MVDPIYERLMQLMDVSAILPPQDRTQLANNLCFLLRRRYKNPIDPLDVSMILGKNRVDQFQMRVMCRGDTVIMGAPRGSREAALGGLRVEVESRIGEMSV</sequence>
<proteinExistence type="predicted"/>
<dbReference type="AlphaFoldDB" id="A0A6A6TIA5"/>
<reference evidence="1" key="1">
    <citation type="journal article" date="2020" name="Stud. Mycol.">
        <title>101 Dothideomycetes genomes: a test case for predicting lifestyles and emergence of pathogens.</title>
        <authorList>
            <person name="Haridas S."/>
            <person name="Albert R."/>
            <person name="Binder M."/>
            <person name="Bloem J."/>
            <person name="Labutti K."/>
            <person name="Salamov A."/>
            <person name="Andreopoulos B."/>
            <person name="Baker S."/>
            <person name="Barry K."/>
            <person name="Bills G."/>
            <person name="Bluhm B."/>
            <person name="Cannon C."/>
            <person name="Castanera R."/>
            <person name="Culley D."/>
            <person name="Daum C."/>
            <person name="Ezra D."/>
            <person name="Gonzalez J."/>
            <person name="Henrissat B."/>
            <person name="Kuo A."/>
            <person name="Liang C."/>
            <person name="Lipzen A."/>
            <person name="Lutzoni F."/>
            <person name="Magnuson J."/>
            <person name="Mondo S."/>
            <person name="Nolan M."/>
            <person name="Ohm R."/>
            <person name="Pangilinan J."/>
            <person name="Park H.-J."/>
            <person name="Ramirez L."/>
            <person name="Alfaro M."/>
            <person name="Sun H."/>
            <person name="Tritt A."/>
            <person name="Yoshinaga Y."/>
            <person name="Zwiers L.-H."/>
            <person name="Turgeon B."/>
            <person name="Goodwin S."/>
            <person name="Spatafora J."/>
            <person name="Crous P."/>
            <person name="Grigoriev I."/>
        </authorList>
    </citation>
    <scope>NUCLEOTIDE SEQUENCE</scope>
    <source>
        <strain evidence="1">CBS 122681</strain>
    </source>
</reference>
<evidence type="ECO:0000313" key="1">
    <source>
        <dbReference type="EMBL" id="KAF2658927.1"/>
    </source>
</evidence>
<protein>
    <submittedName>
        <fullName evidence="1">Uncharacterized protein</fullName>
    </submittedName>
</protein>
<keyword evidence="2" id="KW-1185">Reference proteome</keyword>
<accession>A0A6A6TIA5</accession>
<evidence type="ECO:0000313" key="2">
    <source>
        <dbReference type="Proteomes" id="UP000799324"/>
    </source>
</evidence>